<evidence type="ECO:0000256" key="6">
    <source>
        <dbReference type="ARBA" id="ARBA00006752"/>
    </source>
</evidence>
<comment type="catalytic activity">
    <reaction evidence="21">
        <text>ATP + H2O = ADP + phosphate + H(+)</text>
        <dbReference type="Rhea" id="RHEA:13065"/>
        <dbReference type="ChEBI" id="CHEBI:15377"/>
        <dbReference type="ChEBI" id="CHEBI:15378"/>
        <dbReference type="ChEBI" id="CHEBI:30616"/>
        <dbReference type="ChEBI" id="CHEBI:43474"/>
        <dbReference type="ChEBI" id="CHEBI:456216"/>
    </reaction>
</comment>
<dbReference type="GO" id="GO:0019955">
    <property type="term" value="F:cytokine binding"/>
    <property type="evidence" value="ECO:0007669"/>
    <property type="project" value="UniProtKB-ARBA"/>
</dbReference>
<dbReference type="GO" id="GO:0005524">
    <property type="term" value="F:ATP binding"/>
    <property type="evidence" value="ECO:0007669"/>
    <property type="project" value="UniProtKB-KW"/>
</dbReference>
<dbReference type="Pfam" id="PF24896">
    <property type="entry name" value="Receiver_CRE1"/>
    <property type="match status" value="1"/>
</dbReference>
<dbReference type="EMBL" id="CP097511">
    <property type="protein sequence ID" value="URE43514.1"/>
    <property type="molecule type" value="Genomic_DNA"/>
</dbReference>
<name>A0A9E7I0J4_9LILI</name>
<dbReference type="CDD" id="cd17546">
    <property type="entry name" value="REC_hyHK_CKI1_RcsC-like"/>
    <property type="match status" value="1"/>
</dbReference>
<dbReference type="GO" id="GO:0009736">
    <property type="term" value="P:cytokinin-activated signaling pathway"/>
    <property type="evidence" value="ECO:0007669"/>
    <property type="project" value="UniProtKB-KW"/>
</dbReference>
<dbReference type="FunFam" id="3.30.420.40:FF:000404">
    <property type="entry name" value="Major actin"/>
    <property type="match status" value="1"/>
</dbReference>
<dbReference type="Proteomes" id="UP001055439">
    <property type="component" value="Chromosome 9"/>
</dbReference>
<comment type="function">
    <text evidence="3">Essential component of cell cytoskeleton; plays an important role in cytoplasmic streaming, cell shape determination, cell division, organelle movement and extension growth.</text>
</comment>
<keyword evidence="8" id="KW-0963">Cytoplasm</keyword>
<evidence type="ECO:0000259" key="27">
    <source>
        <dbReference type="PROSITE" id="PS50110"/>
    </source>
</evidence>
<comment type="catalytic activity">
    <reaction evidence="1">
        <text>ATP + protein L-histidine = ADP + protein N-phospho-L-histidine.</text>
        <dbReference type="EC" id="2.7.13.3"/>
    </reaction>
</comment>
<dbReference type="InterPro" id="IPR042240">
    <property type="entry name" value="CHASE_sf"/>
</dbReference>
<feature type="region of interest" description="Disordered" evidence="24">
    <location>
        <begin position="951"/>
        <end position="988"/>
    </location>
</feature>
<dbReference type="GO" id="GO:0005856">
    <property type="term" value="C:cytoskeleton"/>
    <property type="evidence" value="ECO:0007669"/>
    <property type="project" value="UniProtKB-SubCell"/>
</dbReference>
<keyword evidence="16" id="KW-0932">Cytokinin signaling pathway</keyword>
<keyword evidence="13 29" id="KW-0418">Kinase</keyword>
<dbReference type="Gene3D" id="3.40.50.2300">
    <property type="match status" value="1"/>
</dbReference>
<dbReference type="InterPro" id="IPR036097">
    <property type="entry name" value="HisK_dim/P_sf"/>
</dbReference>
<keyword evidence="14" id="KW-0378">Hydrolase</keyword>
<dbReference type="InterPro" id="IPR004000">
    <property type="entry name" value="Actin"/>
</dbReference>
<protein>
    <recommendedName>
        <fullName evidence="7">histidine kinase</fullName>
        <ecNumber evidence="7">2.7.13.3</ecNumber>
    </recommendedName>
</protein>
<keyword evidence="10" id="KW-0808">Transferase</keyword>
<dbReference type="GO" id="GO:0000155">
    <property type="term" value="F:phosphorelay sensor kinase activity"/>
    <property type="evidence" value="ECO:0007669"/>
    <property type="project" value="InterPro"/>
</dbReference>
<dbReference type="InterPro" id="IPR050956">
    <property type="entry name" value="2C_system_His_kinase"/>
</dbReference>
<dbReference type="FunFam" id="1.10.287.130:FF:000015">
    <property type="entry name" value="Histidine kinase 4"/>
    <property type="match status" value="1"/>
</dbReference>
<evidence type="ECO:0000256" key="23">
    <source>
        <dbReference type="RuleBase" id="RU000487"/>
    </source>
</evidence>
<dbReference type="SMART" id="SM00268">
    <property type="entry name" value="ACTIN"/>
    <property type="match status" value="1"/>
</dbReference>
<dbReference type="SMART" id="SM00448">
    <property type="entry name" value="REC"/>
    <property type="match status" value="1"/>
</dbReference>
<evidence type="ECO:0000256" key="25">
    <source>
        <dbReference type="SAM" id="Phobius"/>
    </source>
</evidence>
<accession>A0A9E7I0J4</accession>
<evidence type="ECO:0000256" key="7">
    <source>
        <dbReference type="ARBA" id="ARBA00012438"/>
    </source>
</evidence>
<evidence type="ECO:0000256" key="11">
    <source>
        <dbReference type="ARBA" id="ARBA00022692"/>
    </source>
</evidence>
<dbReference type="GO" id="GO:0005634">
    <property type="term" value="C:nucleus"/>
    <property type="evidence" value="ECO:0007669"/>
    <property type="project" value="TreeGrafter"/>
</dbReference>
<dbReference type="SMART" id="SM00388">
    <property type="entry name" value="HisKA"/>
    <property type="match status" value="1"/>
</dbReference>
<feature type="compositionally biased region" description="Basic residues" evidence="24">
    <location>
        <begin position="962"/>
        <end position="981"/>
    </location>
</feature>
<dbReference type="GO" id="GO:0048468">
    <property type="term" value="P:cell development"/>
    <property type="evidence" value="ECO:0007669"/>
    <property type="project" value="UniProtKB-ARBA"/>
</dbReference>
<dbReference type="InterPro" id="IPR020902">
    <property type="entry name" value="Actin/actin-like_CS"/>
</dbReference>
<sequence length="1397" mass="155012">MGLATVAEGDKRWWWNRNVIMVLWMMLSVGFCIGLHCHMRTESLRRAEETLTSMCEERARMLQEQFAVSVNHVHALAILVSTFHYQKNPPALDQVTFANYAARTSFERPLLNGVAYAQRVVHAERELFENQQGWMIKTMKREPSPVQDEYAPVIYSQETVSYIEALDMMSGEVLWNQEDRENILRARATGKAVLTRPFRLLESNHLGVVLTFPVYLSGLPADATAEERVKATAGYLGGAFDVESLVENLLHQLAGNREIVVNVYDVTNTSEPLTMYGVHLPDGHMSLSHVSMLDFGDPFRKHQMKCRYRKKPPVSLSSITTPSGIFVICMLVGYIGYAAWSHYDNVKEDFRKMEELKKQAEAADVAKSQFLATVSHEIRTPMNGVLGMLDMLLDTELNLTQKDYAQTAQVCGRALISLINEVLDRAKIEAGKLEIESVPFDLRSILDDVISLFSAKSREKGIELAVYVSDRVPTILIGDPGRFRQIITNLVGNSVKFTERGHVFIQVHLAEHVKMVIDAKTGLNGHVNEVNITSATTVFNTLSGLEVANSRNTCESFKMLLSHGASLSCTIGSGSVPESIADKVTLMVSVEDTGIGIPVHAQDRVFTPFMQADSSTSRNYGGTGIGLSISKKCGKSSGVDMKRSLSEVLPTCFRGMRAILVDRQPVRAAVTKYHLRRLGIITEDVRTINEALYTLSGQNGYLNSSQPGKQPSIFLIEKDSWDPKVDFHIRNQLLQRKEAGHIQDVPKVVLFLTTESDKTRAGSHADNIIVKPLRASSIAICLQQMLGMGKCQNKDIVDNSASLRGLLDGKNILVVDDNKVNLRVAAAALKKYGAKVECVESGKSALSLLQPPHKFDACFMDVQMPEMDGFEATRQLRIMESKANKEDPPDDGSVMAKRHLPILAMTADVIQATYEECAKCGMDGYVSKPYEEAQLYQEPGREKRTPVALEVGAPHEADLRPLRRLLPHKTRPRSRRGRRRKSGEEDRSISPIPFNLLLPLLPLSKDLSLVPRMAEGEDVQPLVCDNGTGMVKAGFAGDDAPRAVFPSIVGRPRHTGVMVGMGQKDAYVGDEAQSKRGILTLKYPIEHGIVNNWDDMEKIWHHTFFNELRVAPEEHPVLLTEAPLNPKANREKMTQIMFETFNAPAMYVAIQAVLSLYASGRTTGTRSDSPARGRRHRHGRDGTDACLVRAGIVLDSGDGVSHTVPIYEGYALPHAILRLDLAGRDLTDNLMKILTERGYSFTTTAEREIVRDMKEKLAYIALDYQQEMEAAKTASAVEKTYELPDGQVITIGAERFRCPEVLFQPSMIGMEAAGIHETTYNSIMKCDVDIRKDLYGNIVLSGGSTMFPGIADRMSKEITALAPSSMKIKVVAPPERKYSVWIGGSILASLSTFQQVI</sequence>
<feature type="domain" description="Response regulatory" evidence="27">
    <location>
        <begin position="657"/>
        <end position="786"/>
    </location>
</feature>
<keyword evidence="19 25" id="KW-0472">Membrane</keyword>
<comment type="function">
    <text evidence="2">Cytokinin receptor related to bacterial two-component regulators. Functions as a histidine kinase and transmits the stress signal to a downstream MAPK cascade.</text>
</comment>
<dbReference type="Pfam" id="PF02518">
    <property type="entry name" value="HATPase_c"/>
    <property type="match status" value="1"/>
</dbReference>
<feature type="domain" description="Response regulatory" evidence="27">
    <location>
        <begin position="811"/>
        <end position="943"/>
    </location>
</feature>
<dbReference type="PROSITE" id="PS50109">
    <property type="entry name" value="HIS_KIN"/>
    <property type="match status" value="1"/>
</dbReference>
<evidence type="ECO:0000256" key="10">
    <source>
        <dbReference type="ARBA" id="ARBA00022679"/>
    </source>
</evidence>
<evidence type="ECO:0000256" key="9">
    <source>
        <dbReference type="ARBA" id="ARBA00022553"/>
    </source>
</evidence>
<feature type="transmembrane region" description="Helical" evidence="25">
    <location>
        <begin position="314"/>
        <end position="340"/>
    </location>
</feature>
<feature type="region of interest" description="Disordered" evidence="24">
    <location>
        <begin position="1161"/>
        <end position="1180"/>
    </location>
</feature>
<keyword evidence="12" id="KW-0547">Nucleotide-binding</keyword>
<keyword evidence="9 22" id="KW-0597">Phosphoprotein</keyword>
<dbReference type="GO" id="GO:0009653">
    <property type="term" value="P:anatomical structure morphogenesis"/>
    <property type="evidence" value="ECO:0007669"/>
    <property type="project" value="UniProtKB-ARBA"/>
</dbReference>
<dbReference type="PROSITE" id="PS50839">
    <property type="entry name" value="CHASE"/>
    <property type="match status" value="1"/>
</dbReference>
<evidence type="ECO:0000256" key="4">
    <source>
        <dbReference type="ARBA" id="ARBA00004127"/>
    </source>
</evidence>
<evidence type="ECO:0000256" key="14">
    <source>
        <dbReference type="ARBA" id="ARBA00022801"/>
    </source>
</evidence>
<feature type="domain" description="CHASE" evidence="28">
    <location>
        <begin position="88"/>
        <end position="305"/>
    </location>
</feature>
<evidence type="ECO:0000313" key="29">
    <source>
        <dbReference type="EMBL" id="URE43514.1"/>
    </source>
</evidence>
<dbReference type="Gene3D" id="1.10.287.130">
    <property type="match status" value="1"/>
</dbReference>
<evidence type="ECO:0000256" key="16">
    <source>
        <dbReference type="ARBA" id="ARBA00022864"/>
    </source>
</evidence>
<comment type="subcellular location">
    <subcellularLocation>
        <location evidence="5">Cytoplasm</location>
        <location evidence="5">Cytoskeleton</location>
    </subcellularLocation>
    <subcellularLocation>
        <location evidence="4">Endomembrane system</location>
        <topology evidence="4">Multi-pass membrane protein</topology>
    </subcellularLocation>
</comment>
<keyword evidence="17 25" id="KW-1133">Transmembrane helix</keyword>
<dbReference type="FunFam" id="3.30.420.40:FF:000291">
    <property type="entry name" value="Actin, alpha skeletal muscle"/>
    <property type="match status" value="1"/>
</dbReference>
<keyword evidence="20" id="KW-0206">Cytoskeleton</keyword>
<evidence type="ECO:0000256" key="13">
    <source>
        <dbReference type="ARBA" id="ARBA00022777"/>
    </source>
</evidence>
<dbReference type="PROSITE" id="PS01132">
    <property type="entry name" value="ACTINS_ACT_LIKE"/>
    <property type="match status" value="1"/>
</dbReference>
<evidence type="ECO:0000256" key="17">
    <source>
        <dbReference type="ARBA" id="ARBA00022989"/>
    </source>
</evidence>
<dbReference type="InterPro" id="IPR005467">
    <property type="entry name" value="His_kinase_dom"/>
</dbReference>
<dbReference type="Gene3D" id="6.10.250.1190">
    <property type="match status" value="1"/>
</dbReference>
<dbReference type="Gene3D" id="3.30.565.10">
    <property type="entry name" value="Histidine kinase-like ATPase, C-terminal domain"/>
    <property type="match status" value="1"/>
</dbReference>
<dbReference type="InterPro" id="IPR043129">
    <property type="entry name" value="ATPase_NBD"/>
</dbReference>
<evidence type="ECO:0000259" key="26">
    <source>
        <dbReference type="PROSITE" id="PS50109"/>
    </source>
</evidence>
<evidence type="ECO:0000313" key="30">
    <source>
        <dbReference type="Proteomes" id="UP001055439"/>
    </source>
</evidence>
<dbReference type="InterPro" id="IPR003594">
    <property type="entry name" value="HATPase_dom"/>
</dbReference>
<dbReference type="GO" id="GO:0012505">
    <property type="term" value="C:endomembrane system"/>
    <property type="evidence" value="ECO:0007669"/>
    <property type="project" value="UniProtKB-SubCell"/>
</dbReference>
<comment type="caution">
    <text evidence="22">Lacks conserved residue(s) required for the propagation of feature annotation.</text>
</comment>
<comment type="similarity">
    <text evidence="6 23">Belongs to the actin family.</text>
</comment>
<dbReference type="PRINTS" id="PR00190">
    <property type="entry name" value="ACTIN"/>
</dbReference>
<keyword evidence="18" id="KW-0902">Two-component regulatory system</keyword>
<gene>
    <name evidence="29" type="ORF">MUK42_25082</name>
</gene>
<evidence type="ECO:0000256" key="19">
    <source>
        <dbReference type="ARBA" id="ARBA00023136"/>
    </source>
</evidence>
<evidence type="ECO:0000256" key="22">
    <source>
        <dbReference type="PROSITE-ProRule" id="PRU00169"/>
    </source>
</evidence>
<dbReference type="InterPro" id="IPR001789">
    <property type="entry name" value="Sig_transdc_resp-reg_receiver"/>
</dbReference>
<dbReference type="EC" id="2.7.13.3" evidence="7"/>
<dbReference type="InterPro" id="IPR036890">
    <property type="entry name" value="HATPase_C_sf"/>
</dbReference>
<dbReference type="InterPro" id="IPR004001">
    <property type="entry name" value="Actin_CS"/>
</dbReference>
<dbReference type="SUPFAM" id="SSF53067">
    <property type="entry name" value="Actin-like ATPase domain"/>
    <property type="match status" value="2"/>
</dbReference>
<feature type="domain" description="Histidine kinase" evidence="26">
    <location>
        <begin position="373"/>
        <end position="632"/>
    </location>
</feature>
<dbReference type="GO" id="GO:0016787">
    <property type="term" value="F:hydrolase activity"/>
    <property type="evidence" value="ECO:0007669"/>
    <property type="project" value="UniProtKB-KW"/>
</dbReference>
<evidence type="ECO:0000256" key="1">
    <source>
        <dbReference type="ARBA" id="ARBA00000085"/>
    </source>
</evidence>
<evidence type="ECO:0000256" key="12">
    <source>
        <dbReference type="ARBA" id="ARBA00022741"/>
    </source>
</evidence>
<dbReference type="SMART" id="SM01079">
    <property type="entry name" value="CHASE"/>
    <property type="match status" value="1"/>
</dbReference>
<evidence type="ECO:0000256" key="2">
    <source>
        <dbReference type="ARBA" id="ARBA00002427"/>
    </source>
</evidence>
<dbReference type="CDD" id="cd00082">
    <property type="entry name" value="HisKA"/>
    <property type="match status" value="1"/>
</dbReference>
<dbReference type="Pfam" id="PF00512">
    <property type="entry name" value="HisKA"/>
    <property type="match status" value="1"/>
</dbReference>
<dbReference type="Pfam" id="PF03924">
    <property type="entry name" value="CHASE"/>
    <property type="match status" value="1"/>
</dbReference>
<reference evidence="29" key="1">
    <citation type="submission" date="2022-05" db="EMBL/GenBank/DDBJ databases">
        <title>The Musa troglodytarum L. genome provides insights into the mechanism of non-climacteric behaviour and enrichment of carotenoids.</title>
        <authorList>
            <person name="Wang J."/>
        </authorList>
    </citation>
    <scope>NUCLEOTIDE SEQUENCE</scope>
    <source>
        <tissue evidence="29">Leaf</tissue>
    </source>
</reference>
<dbReference type="FunFam" id="3.90.640.10:FF:000001">
    <property type="entry name" value="Actin, muscle"/>
    <property type="match status" value="1"/>
</dbReference>
<proteinExistence type="inferred from homology"/>
<evidence type="ECO:0000256" key="24">
    <source>
        <dbReference type="SAM" id="MobiDB-lite"/>
    </source>
</evidence>
<dbReference type="CDD" id="cd10224">
    <property type="entry name" value="ASKHA_NBD_actin"/>
    <property type="match status" value="1"/>
</dbReference>
<dbReference type="InterPro" id="IPR003661">
    <property type="entry name" value="HisK_dim/P_dom"/>
</dbReference>
<organism evidence="29 30">
    <name type="scientific">Musa troglodytarum</name>
    <name type="common">fe'i banana</name>
    <dbReference type="NCBI Taxonomy" id="320322"/>
    <lineage>
        <taxon>Eukaryota</taxon>
        <taxon>Viridiplantae</taxon>
        <taxon>Streptophyta</taxon>
        <taxon>Embryophyta</taxon>
        <taxon>Tracheophyta</taxon>
        <taxon>Spermatophyta</taxon>
        <taxon>Magnoliopsida</taxon>
        <taxon>Liliopsida</taxon>
        <taxon>Zingiberales</taxon>
        <taxon>Musaceae</taxon>
        <taxon>Musa</taxon>
    </lineage>
</organism>
<evidence type="ECO:0000256" key="8">
    <source>
        <dbReference type="ARBA" id="ARBA00022490"/>
    </source>
</evidence>
<dbReference type="Pfam" id="PF00022">
    <property type="entry name" value="Actin"/>
    <property type="match status" value="1"/>
</dbReference>
<dbReference type="SMART" id="SM00387">
    <property type="entry name" value="HATPase_c"/>
    <property type="match status" value="1"/>
</dbReference>
<evidence type="ECO:0000259" key="28">
    <source>
        <dbReference type="PROSITE" id="PS50839"/>
    </source>
</evidence>
<evidence type="ECO:0000256" key="21">
    <source>
        <dbReference type="ARBA" id="ARBA00049360"/>
    </source>
</evidence>
<evidence type="ECO:0000256" key="5">
    <source>
        <dbReference type="ARBA" id="ARBA00004245"/>
    </source>
</evidence>
<evidence type="ECO:0000256" key="20">
    <source>
        <dbReference type="ARBA" id="ARBA00023212"/>
    </source>
</evidence>
<dbReference type="PANTHER" id="PTHR43719">
    <property type="entry name" value="TWO-COMPONENT HISTIDINE KINASE"/>
    <property type="match status" value="1"/>
</dbReference>
<evidence type="ECO:0000256" key="18">
    <source>
        <dbReference type="ARBA" id="ARBA00023012"/>
    </source>
</evidence>
<dbReference type="InterPro" id="IPR056839">
    <property type="entry name" value="Receiver_AHK4/CRE1_1st"/>
</dbReference>
<keyword evidence="11 25" id="KW-0812">Transmembrane</keyword>
<keyword evidence="30" id="KW-1185">Reference proteome</keyword>
<feature type="transmembrane region" description="Helical" evidence="25">
    <location>
        <begin position="19"/>
        <end position="37"/>
    </location>
</feature>
<dbReference type="InterPro" id="IPR006189">
    <property type="entry name" value="CHASE_dom"/>
</dbReference>
<feature type="modified residue" description="4-aspartylphosphate" evidence="22">
    <location>
        <position position="861"/>
    </location>
</feature>
<evidence type="ECO:0000256" key="15">
    <source>
        <dbReference type="ARBA" id="ARBA00022840"/>
    </source>
</evidence>
<keyword evidence="15" id="KW-0067">ATP-binding</keyword>
<dbReference type="Gene3D" id="3.30.450.350">
    <property type="entry name" value="CHASE domain"/>
    <property type="match status" value="1"/>
</dbReference>
<evidence type="ECO:0000256" key="3">
    <source>
        <dbReference type="ARBA" id="ARBA00003589"/>
    </source>
</evidence>
<dbReference type="SUPFAM" id="SSF55874">
    <property type="entry name" value="ATPase domain of HSP90 chaperone/DNA topoisomerase II/histidine kinase"/>
    <property type="match status" value="1"/>
</dbReference>
<dbReference type="PROSITE" id="PS50110">
    <property type="entry name" value="RESPONSE_REGULATORY"/>
    <property type="match status" value="2"/>
</dbReference>
<dbReference type="PANTHER" id="PTHR43719:SF77">
    <property type="entry name" value="HISTIDINE KINASE 4-RELATED"/>
    <property type="match status" value="1"/>
</dbReference>
<dbReference type="PROSITE" id="PS00406">
    <property type="entry name" value="ACTINS_1"/>
    <property type="match status" value="1"/>
</dbReference>
<dbReference type="Gene3D" id="3.30.420.40">
    <property type="match status" value="2"/>
</dbReference>
<dbReference type="FunFam" id="3.30.450.350:FF:000001">
    <property type="entry name" value="Histidine kinase 4"/>
    <property type="match status" value="1"/>
</dbReference>
<dbReference type="Pfam" id="PF00072">
    <property type="entry name" value="Response_reg"/>
    <property type="match status" value="1"/>
</dbReference>
<dbReference type="OrthoDB" id="303614at2759"/>
<dbReference type="InterPro" id="IPR011006">
    <property type="entry name" value="CheY-like_superfamily"/>
</dbReference>
<dbReference type="Gene3D" id="3.90.640.10">
    <property type="entry name" value="Actin, Chain A, domain 4"/>
    <property type="match status" value="1"/>
</dbReference>
<dbReference type="SUPFAM" id="SSF52172">
    <property type="entry name" value="CheY-like"/>
    <property type="match status" value="1"/>
</dbReference>
<dbReference type="SUPFAM" id="SSF47384">
    <property type="entry name" value="Homodimeric domain of signal transducing histidine kinase"/>
    <property type="match status" value="1"/>
</dbReference>